<feature type="domain" description="Interleukin-17 receptor C/E N-terminal" evidence="2">
    <location>
        <begin position="56"/>
        <end position="168"/>
    </location>
</feature>
<dbReference type="EMBL" id="JARO02006902">
    <property type="protein sequence ID" value="KPP64617.1"/>
    <property type="molecule type" value="Genomic_DNA"/>
</dbReference>
<dbReference type="GO" id="GO:0030368">
    <property type="term" value="F:interleukin-17 receptor activity"/>
    <property type="evidence" value="ECO:0007669"/>
    <property type="project" value="InterPro"/>
</dbReference>
<dbReference type="AlphaFoldDB" id="A0A0N8JXT3"/>
<accession>A0A0N8JXT3</accession>
<dbReference type="PANTHER" id="PTHR15583">
    <property type="entry name" value="INTERLEUKIN-17 RECEPTOR"/>
    <property type="match status" value="1"/>
</dbReference>
<keyword evidence="1" id="KW-0732">Signal</keyword>
<dbReference type="InterPro" id="IPR027841">
    <property type="entry name" value="IL-17_rcpt_C/E_N"/>
</dbReference>
<dbReference type="Pfam" id="PF15037">
    <property type="entry name" value="IL17_R_N"/>
    <property type="match status" value="1"/>
</dbReference>
<evidence type="ECO:0000259" key="2">
    <source>
        <dbReference type="Pfam" id="PF15037"/>
    </source>
</evidence>
<name>A0A0N8JXT3_SCLFO</name>
<dbReference type="InterPro" id="IPR039465">
    <property type="entry name" value="IL-17_rcpt-like"/>
</dbReference>
<evidence type="ECO:0000313" key="3">
    <source>
        <dbReference type="EMBL" id="KPP64617.1"/>
    </source>
</evidence>
<evidence type="ECO:0000256" key="1">
    <source>
        <dbReference type="ARBA" id="ARBA00022729"/>
    </source>
</evidence>
<organism evidence="3 4">
    <name type="scientific">Scleropages formosus</name>
    <name type="common">Asian bonytongue</name>
    <name type="synonym">Osteoglossum formosum</name>
    <dbReference type="NCBI Taxonomy" id="113540"/>
    <lineage>
        <taxon>Eukaryota</taxon>
        <taxon>Metazoa</taxon>
        <taxon>Chordata</taxon>
        <taxon>Craniata</taxon>
        <taxon>Vertebrata</taxon>
        <taxon>Euteleostomi</taxon>
        <taxon>Actinopterygii</taxon>
        <taxon>Neopterygii</taxon>
        <taxon>Teleostei</taxon>
        <taxon>Osteoglossocephala</taxon>
        <taxon>Osteoglossomorpha</taxon>
        <taxon>Osteoglossiformes</taxon>
        <taxon>Osteoglossidae</taxon>
        <taxon>Scleropages</taxon>
    </lineage>
</organism>
<proteinExistence type="predicted"/>
<gene>
    <name evidence="3" type="ORF">Z043_117017</name>
</gene>
<evidence type="ECO:0000313" key="4">
    <source>
        <dbReference type="Proteomes" id="UP000034805"/>
    </source>
</evidence>
<sequence>MYIYFIAGKIEYTVDTERRELSVTVQDMLEDKDYHLRLCHRSYTCSGTGAHVLIKKENPFKNVTFRYSRLLPCLCIEGWSHMTDAPRVQVCPFKNCTEELWSEMSFDIRGEVLSWEPSCPTDAVVTLCQAVQESDCVDLLNSSQVIRRGKVTYSKVDPHPQLCMKVSWQIQGWSHNGGLLGDGNIEELIPVPDLRVSFSGSKQRPSYLGFGADAVFGSRVPDSSCHRSPCSKYRANRFCRLAAHCQTAMVILLYTPEDEAHAHLVKDLEKFLTSLNLSVKLTDLDKGQVEQTLFAGLLGTITMLLWSKGCSRHIGRLSRSKAWDPSPKVACPPSLVIRCDMVTYDTCTMASGEVPSWLSAIPLEQVKYLLTQGYSPEKFSTQQQLLTFGNYNTHIQSSNPNTVHSEHCEKANLLGFST</sequence>
<comment type="caution">
    <text evidence="3">The sequence shown here is derived from an EMBL/GenBank/DDBJ whole genome shotgun (WGS) entry which is preliminary data.</text>
</comment>
<dbReference type="Proteomes" id="UP000034805">
    <property type="component" value="Unassembled WGS sequence"/>
</dbReference>
<dbReference type="PANTHER" id="PTHR15583:SF10">
    <property type="entry name" value="INTERLEUKIN-17 RECEPTOR E-LIKE-RELATED"/>
    <property type="match status" value="1"/>
</dbReference>
<protein>
    <recommendedName>
        <fullName evidence="2">Interleukin-17 receptor C/E N-terminal domain-containing protein</fullName>
    </recommendedName>
</protein>
<reference evidence="3 4" key="1">
    <citation type="submission" date="2015-08" db="EMBL/GenBank/DDBJ databases">
        <title>The genome of the Asian arowana (Scleropages formosus).</title>
        <authorList>
            <person name="Tan M.H."/>
            <person name="Gan H.M."/>
            <person name="Croft L.J."/>
            <person name="Austin C.M."/>
        </authorList>
    </citation>
    <scope>NUCLEOTIDE SEQUENCE [LARGE SCALE GENOMIC DNA]</scope>
    <source>
        <strain evidence="3">Aro1</strain>
    </source>
</reference>